<name>A0A8J9THJ2_PHATR</name>
<protein>
    <submittedName>
        <fullName evidence="1">Uncharacterized protein</fullName>
    </submittedName>
</protein>
<gene>
    <name evidence="1" type="ORF">PTTT1_LOCUS36081</name>
</gene>
<dbReference type="EMBL" id="OU594944">
    <property type="protein sequence ID" value="CAG9287623.1"/>
    <property type="molecule type" value="Genomic_DNA"/>
</dbReference>
<dbReference type="AlphaFoldDB" id="A0A8J9THJ2"/>
<accession>A0A8J9THJ2</accession>
<sequence>MLMRLAKPSKTQLVCRV</sequence>
<dbReference type="Proteomes" id="UP000836788">
    <property type="component" value="Chromosome 3"/>
</dbReference>
<evidence type="ECO:0000313" key="1">
    <source>
        <dbReference type="EMBL" id="CAG9287623.1"/>
    </source>
</evidence>
<proteinExistence type="predicted"/>
<organism evidence="1">
    <name type="scientific">Phaeodactylum tricornutum</name>
    <name type="common">Diatom</name>
    <dbReference type="NCBI Taxonomy" id="2850"/>
    <lineage>
        <taxon>Eukaryota</taxon>
        <taxon>Sar</taxon>
        <taxon>Stramenopiles</taxon>
        <taxon>Ochrophyta</taxon>
        <taxon>Bacillariophyta</taxon>
        <taxon>Bacillariophyceae</taxon>
        <taxon>Bacillariophycidae</taxon>
        <taxon>Naviculales</taxon>
        <taxon>Phaeodactylaceae</taxon>
        <taxon>Phaeodactylum</taxon>
    </lineage>
</organism>
<reference evidence="1" key="1">
    <citation type="submission" date="2022-02" db="EMBL/GenBank/DDBJ databases">
        <authorList>
            <person name="Giguere J D."/>
        </authorList>
    </citation>
    <scope>NUCLEOTIDE SEQUENCE</scope>
    <source>
        <strain evidence="1">CCAP 1055/1</strain>
    </source>
</reference>